<dbReference type="PROSITE" id="PS50066">
    <property type="entry name" value="MADS_BOX_2"/>
    <property type="match status" value="1"/>
</dbReference>
<dbReference type="GO" id="GO:0000977">
    <property type="term" value="F:RNA polymerase II transcription regulatory region sequence-specific DNA binding"/>
    <property type="evidence" value="ECO:0007669"/>
    <property type="project" value="InterPro"/>
</dbReference>
<reference evidence="7" key="4">
    <citation type="submission" date="2019-03" db="UniProtKB">
        <authorList>
            <consortium name="EnsemblPlants"/>
        </authorList>
    </citation>
    <scope>IDENTIFICATION</scope>
</reference>
<proteinExistence type="predicted"/>
<dbReference type="SUPFAM" id="SSF55455">
    <property type="entry name" value="SRF-like"/>
    <property type="match status" value="1"/>
</dbReference>
<evidence type="ECO:0000256" key="3">
    <source>
        <dbReference type="ARBA" id="ARBA00023125"/>
    </source>
</evidence>
<name>A0A453J5Y0_AEGTS</name>
<dbReference type="Gene3D" id="3.40.1810.10">
    <property type="entry name" value="Transcription factor, MADS-box"/>
    <property type="match status" value="1"/>
</dbReference>
<reference evidence="8" key="1">
    <citation type="journal article" date="2014" name="Science">
        <title>Ancient hybridizations among the ancestral genomes of bread wheat.</title>
        <authorList>
            <consortium name="International Wheat Genome Sequencing Consortium,"/>
            <person name="Marcussen T."/>
            <person name="Sandve S.R."/>
            <person name="Heier L."/>
            <person name="Spannagl M."/>
            <person name="Pfeifer M."/>
            <person name="Jakobsen K.S."/>
            <person name="Wulff B.B."/>
            <person name="Steuernagel B."/>
            <person name="Mayer K.F."/>
            <person name="Olsen O.A."/>
        </authorList>
    </citation>
    <scope>NUCLEOTIDE SEQUENCE [LARGE SCALE GENOMIC DNA]</scope>
    <source>
        <strain evidence="8">cv. AL8/78</strain>
    </source>
</reference>
<dbReference type="Pfam" id="PF00319">
    <property type="entry name" value="SRF-TF"/>
    <property type="match status" value="1"/>
</dbReference>
<reference evidence="7" key="3">
    <citation type="journal article" date="2017" name="Nature">
        <title>Genome sequence of the progenitor of the wheat D genome Aegilops tauschii.</title>
        <authorList>
            <person name="Luo M.C."/>
            <person name="Gu Y.Q."/>
            <person name="Puiu D."/>
            <person name="Wang H."/>
            <person name="Twardziok S.O."/>
            <person name="Deal K.R."/>
            <person name="Huo N."/>
            <person name="Zhu T."/>
            <person name="Wang L."/>
            <person name="Wang Y."/>
            <person name="McGuire P.E."/>
            <person name="Liu S."/>
            <person name="Long H."/>
            <person name="Ramasamy R.K."/>
            <person name="Rodriguez J.C."/>
            <person name="Van S.L."/>
            <person name="Yuan L."/>
            <person name="Wang Z."/>
            <person name="Xia Z."/>
            <person name="Xiao L."/>
            <person name="Anderson O.D."/>
            <person name="Ouyang S."/>
            <person name="Liang Y."/>
            <person name="Zimin A.V."/>
            <person name="Pertea G."/>
            <person name="Qi P."/>
            <person name="Bennetzen J.L."/>
            <person name="Dai X."/>
            <person name="Dawson M.W."/>
            <person name="Muller H.G."/>
            <person name="Kugler K."/>
            <person name="Rivarola-Duarte L."/>
            <person name="Spannagl M."/>
            <person name="Mayer K.F.X."/>
            <person name="Lu F.H."/>
            <person name="Bevan M.W."/>
            <person name="Leroy P."/>
            <person name="Li P."/>
            <person name="You F.M."/>
            <person name="Sun Q."/>
            <person name="Liu Z."/>
            <person name="Lyons E."/>
            <person name="Wicker T."/>
            <person name="Salzberg S.L."/>
            <person name="Devos K.M."/>
            <person name="Dvorak J."/>
        </authorList>
    </citation>
    <scope>NUCLEOTIDE SEQUENCE [LARGE SCALE GENOMIC DNA]</scope>
    <source>
        <strain evidence="7">cv. AL8/78</strain>
    </source>
</reference>
<comment type="subcellular location">
    <subcellularLocation>
        <location evidence="1">Nucleus</location>
    </subcellularLocation>
</comment>
<dbReference type="InterPro" id="IPR036879">
    <property type="entry name" value="TF_MADSbox_sf"/>
</dbReference>
<evidence type="ECO:0000256" key="5">
    <source>
        <dbReference type="ARBA" id="ARBA00023242"/>
    </source>
</evidence>
<dbReference type="InterPro" id="IPR033896">
    <property type="entry name" value="MEF2-like_N"/>
</dbReference>
<dbReference type="SMART" id="SM00432">
    <property type="entry name" value="MADS"/>
    <property type="match status" value="1"/>
</dbReference>
<dbReference type="GO" id="GO:0050793">
    <property type="term" value="P:regulation of developmental process"/>
    <property type="evidence" value="ECO:0007669"/>
    <property type="project" value="UniProtKB-ARBA"/>
</dbReference>
<dbReference type="GO" id="GO:0045944">
    <property type="term" value="P:positive regulation of transcription by RNA polymerase II"/>
    <property type="evidence" value="ECO:0007669"/>
    <property type="project" value="InterPro"/>
</dbReference>
<evidence type="ECO:0000256" key="2">
    <source>
        <dbReference type="ARBA" id="ARBA00023015"/>
    </source>
</evidence>
<sequence>MVRGKTQMKRIENPTSRQVTFSKRRGGLLKKAFELSVLCDAEVALVVFSPRGRLYEFASSSMKNTIERYKTVTKDNLGRQTVQQDIEVHSSA</sequence>
<dbReference type="Gramene" id="AET4Gv20809300.4">
    <property type="protein sequence ID" value="AET4Gv20809300.4"/>
    <property type="gene ID" value="AET4Gv20809300"/>
</dbReference>
<dbReference type="PANTHER" id="PTHR48019">
    <property type="entry name" value="SERUM RESPONSE FACTOR HOMOLOG"/>
    <property type="match status" value="1"/>
</dbReference>
<evidence type="ECO:0000313" key="7">
    <source>
        <dbReference type="EnsemblPlants" id="AET4Gv20809300.4"/>
    </source>
</evidence>
<dbReference type="FunFam" id="3.40.1810.10:FF:000008">
    <property type="entry name" value="MADS-box transcription factor 1"/>
    <property type="match status" value="1"/>
</dbReference>
<reference evidence="8" key="2">
    <citation type="journal article" date="2017" name="Nat. Plants">
        <title>The Aegilops tauschii genome reveals multiple impacts of transposons.</title>
        <authorList>
            <person name="Zhao G."/>
            <person name="Zou C."/>
            <person name="Li K."/>
            <person name="Wang K."/>
            <person name="Li T."/>
            <person name="Gao L."/>
            <person name="Zhang X."/>
            <person name="Wang H."/>
            <person name="Yang Z."/>
            <person name="Liu X."/>
            <person name="Jiang W."/>
            <person name="Mao L."/>
            <person name="Kong X."/>
            <person name="Jiao Y."/>
            <person name="Jia J."/>
        </authorList>
    </citation>
    <scope>NUCLEOTIDE SEQUENCE [LARGE SCALE GENOMIC DNA]</scope>
    <source>
        <strain evidence="8">cv. AL8/78</strain>
    </source>
</reference>
<dbReference type="InterPro" id="IPR002100">
    <property type="entry name" value="TF_MADSbox"/>
</dbReference>
<organism evidence="7 8">
    <name type="scientific">Aegilops tauschii subsp. strangulata</name>
    <name type="common">Goatgrass</name>
    <dbReference type="NCBI Taxonomy" id="200361"/>
    <lineage>
        <taxon>Eukaryota</taxon>
        <taxon>Viridiplantae</taxon>
        <taxon>Streptophyta</taxon>
        <taxon>Embryophyta</taxon>
        <taxon>Tracheophyta</taxon>
        <taxon>Spermatophyta</taxon>
        <taxon>Magnoliopsida</taxon>
        <taxon>Liliopsida</taxon>
        <taxon>Poales</taxon>
        <taxon>Poaceae</taxon>
        <taxon>BOP clade</taxon>
        <taxon>Pooideae</taxon>
        <taxon>Triticodae</taxon>
        <taxon>Triticeae</taxon>
        <taxon>Triticinae</taxon>
        <taxon>Aegilops</taxon>
    </lineage>
</organism>
<evidence type="ECO:0000256" key="1">
    <source>
        <dbReference type="ARBA" id="ARBA00004123"/>
    </source>
</evidence>
<evidence type="ECO:0000256" key="4">
    <source>
        <dbReference type="ARBA" id="ARBA00023163"/>
    </source>
</evidence>
<reference evidence="7" key="5">
    <citation type="journal article" date="2021" name="G3 (Bethesda)">
        <title>Aegilops tauschii genome assembly Aet v5.0 features greater sequence contiguity and improved annotation.</title>
        <authorList>
            <person name="Wang L."/>
            <person name="Zhu T."/>
            <person name="Rodriguez J.C."/>
            <person name="Deal K.R."/>
            <person name="Dubcovsky J."/>
            <person name="McGuire P.E."/>
            <person name="Lux T."/>
            <person name="Spannagl M."/>
            <person name="Mayer K.F.X."/>
            <person name="Baldrich P."/>
            <person name="Meyers B.C."/>
            <person name="Huo N."/>
            <person name="Gu Y.Q."/>
            <person name="Zhou H."/>
            <person name="Devos K.M."/>
            <person name="Bennetzen J.L."/>
            <person name="Unver T."/>
            <person name="Budak H."/>
            <person name="Gulick P.J."/>
            <person name="Galiba G."/>
            <person name="Kalapos B."/>
            <person name="Nelson D.R."/>
            <person name="Li P."/>
            <person name="You F.M."/>
            <person name="Luo M.C."/>
            <person name="Dvorak J."/>
        </authorList>
    </citation>
    <scope>NUCLEOTIDE SEQUENCE [LARGE SCALE GENOMIC DNA]</scope>
    <source>
        <strain evidence="7">cv. AL8/78</strain>
    </source>
</reference>
<dbReference type="GO" id="GO:0005634">
    <property type="term" value="C:nucleus"/>
    <property type="evidence" value="ECO:0007669"/>
    <property type="project" value="UniProtKB-SubCell"/>
</dbReference>
<evidence type="ECO:0000313" key="8">
    <source>
        <dbReference type="Proteomes" id="UP000015105"/>
    </source>
</evidence>
<keyword evidence="3" id="KW-0238">DNA-binding</keyword>
<feature type="domain" description="MADS-box" evidence="6">
    <location>
        <begin position="1"/>
        <end position="61"/>
    </location>
</feature>
<protein>
    <recommendedName>
        <fullName evidence="6">MADS-box domain-containing protein</fullName>
    </recommendedName>
</protein>
<dbReference type="EnsemblPlants" id="AET4Gv20809300.4">
    <property type="protein sequence ID" value="AET4Gv20809300.4"/>
    <property type="gene ID" value="AET4Gv20809300"/>
</dbReference>
<evidence type="ECO:0000259" key="6">
    <source>
        <dbReference type="PROSITE" id="PS50066"/>
    </source>
</evidence>
<dbReference type="PROSITE" id="PS00350">
    <property type="entry name" value="MADS_BOX_1"/>
    <property type="match status" value="1"/>
</dbReference>
<dbReference type="Proteomes" id="UP000015105">
    <property type="component" value="Chromosome 4D"/>
</dbReference>
<dbReference type="GO" id="GO:0046983">
    <property type="term" value="F:protein dimerization activity"/>
    <property type="evidence" value="ECO:0007669"/>
    <property type="project" value="InterPro"/>
</dbReference>
<accession>A0A453J5Y0</accession>
<dbReference type="CDD" id="cd00265">
    <property type="entry name" value="MADS_MEF2_like"/>
    <property type="match status" value="1"/>
</dbReference>
<dbReference type="AlphaFoldDB" id="A0A453J5Y0"/>
<keyword evidence="4" id="KW-0804">Transcription</keyword>
<keyword evidence="8" id="KW-1185">Reference proteome</keyword>
<keyword evidence="2" id="KW-0805">Transcription regulation</keyword>
<dbReference type="InterPro" id="IPR050142">
    <property type="entry name" value="MADS-box/MEF2_TF"/>
</dbReference>
<dbReference type="PRINTS" id="PR00404">
    <property type="entry name" value="MADSDOMAIN"/>
</dbReference>
<keyword evidence="5" id="KW-0539">Nucleus</keyword>